<dbReference type="Pfam" id="PF00014">
    <property type="entry name" value="Kunitz_BPTI"/>
    <property type="match status" value="6"/>
</dbReference>
<dbReference type="GO" id="GO:0005615">
    <property type="term" value="C:extracellular space"/>
    <property type="evidence" value="ECO:0007669"/>
    <property type="project" value="TreeGrafter"/>
</dbReference>
<feature type="chain" id="PRO_5037080661" evidence="6">
    <location>
        <begin position="28"/>
        <end position="1066"/>
    </location>
</feature>
<feature type="domain" description="BPTI/Kunitz inhibitor" evidence="7">
    <location>
        <begin position="526"/>
        <end position="567"/>
    </location>
</feature>
<dbReference type="PANTHER" id="PTHR10083:SF374">
    <property type="entry name" value="BPTI_KUNITZ INHIBITOR DOMAIN-CONTAINING PROTEIN"/>
    <property type="match status" value="1"/>
</dbReference>
<dbReference type="PANTHER" id="PTHR10083">
    <property type="entry name" value="KUNITZ-TYPE PROTEASE INHIBITOR-RELATED"/>
    <property type="match status" value="1"/>
</dbReference>
<dbReference type="InterPro" id="IPR036880">
    <property type="entry name" value="Kunitz_BPTI_sf"/>
</dbReference>
<keyword evidence="6" id="KW-0732">Signal</keyword>
<feature type="compositionally biased region" description="Low complexity" evidence="5">
    <location>
        <begin position="440"/>
        <end position="469"/>
    </location>
</feature>
<feature type="compositionally biased region" description="Pro residues" evidence="5">
    <location>
        <begin position="832"/>
        <end position="849"/>
    </location>
</feature>
<feature type="domain" description="Thyroglobulin type-1" evidence="8">
    <location>
        <begin position="141"/>
        <end position="196"/>
    </location>
</feature>
<dbReference type="Proteomes" id="UP000887574">
    <property type="component" value="Unplaced"/>
</dbReference>
<evidence type="ECO:0000256" key="3">
    <source>
        <dbReference type="ARBA" id="ARBA00023157"/>
    </source>
</evidence>
<keyword evidence="1" id="KW-0646">Protease inhibitor</keyword>
<comment type="caution">
    <text evidence="4">Lacks conserved residue(s) required for the propagation of feature annotation.</text>
</comment>
<evidence type="ECO:0000256" key="2">
    <source>
        <dbReference type="ARBA" id="ARBA00022900"/>
    </source>
</evidence>
<dbReference type="PROSITE" id="PS00280">
    <property type="entry name" value="BPTI_KUNITZ_1"/>
    <property type="match status" value="4"/>
</dbReference>
<proteinExistence type="predicted"/>
<keyword evidence="9" id="KW-1185">Reference proteome</keyword>
<keyword evidence="2" id="KW-0722">Serine protease inhibitor</keyword>
<feature type="compositionally biased region" description="Polar residues" evidence="5">
    <location>
        <begin position="375"/>
        <end position="404"/>
    </location>
</feature>
<evidence type="ECO:0000313" key="10">
    <source>
        <dbReference type="WBParaSite" id="jg3027"/>
    </source>
</evidence>
<sequence>MRRFKALSPPLATCIFLLSSIILSTFAEDDVDPCKRQPFRGRCPSAAGSSQQTRSQFVLRYYLRSGECVSYPYGHCANDDNEPKLFRYKEECEDSCIGESSKRNEVGFLNVGPSSDGNSATHEGTYATAAPLPAENDDKKASTAEYQTPKTECQRQRDRSSAGLCEPNAGACFCVNADGIEVKNSRGQPGEPKPDCEKINLATAMRSNECTGGVDQGPCRSSIPRWFYDEADLKCKQFQYSGCGGNGNNYPSESTCQRSLVNCAKTECPAGYKCNVLQQTSVCCPDDQKDNANAGILEIPRPQTNKTMASRCELPKERGPCDKYELRFYFNTDLNECKYFFFGGCEGNENNFERVEECEQTCGGASVGVKKPSPVASTPITQDSRDPSTTTLEPSSSMPTAGQETSSSTGSSTWSSDPSEQAATWLSTSDAPTTQEQPDASTAPQTESSSSSTTDSSTMTTAQTSARTAPHQHPLNSSRNQPCLLSHSQLQTPNPTDYYHHFPTTIQPMLAPTRSWLVLAKFVCSCGGQFVRWSWNNEAKNCETFSYTGCNGNGNNFGSREECLSFCHLQVVPPKKVEVVDLDNVCEADIDIGDCTASFMRYAFDKSTGECRQFQYGGCGGNGNNFPSLADCKKKCLKQGDHTDQLTPANAWMLSHNNGFAASPPSANTNICDHPLDGGECDGSFPRFGYEASLNDCQQFVYGGCGVKCPPAPECDTSRCQVVNDAHGCPFCSCPPRPNHPPIPTQTVNLNLCMEPCIIFTNRRGCQECVCPVPPPQLPLPADDSDNTPDLPKGTSRRPEPTLPPFPQPPPPSRRPPFIPPPVPTVRVPEPVTGPPAPRPPAPPLPPGPADFSSKEGGLVPGNPAHDFGGLGEKCTQPLDPGPCRVFVSRWHFNPVRKVCEPFQYGGCAGNRNHFFTQNECVVHCARFSRTDQTQTEAQTQEPAVVDGNVVDNAPPPQSIAPKLTTIRQRVQPPQEIFRPAEVLRPTPESPRPNLARPSPPQSTQPPPPQLTQAPIQLTQPPPQSTKPPPQQLTQAPPRLTQPLLSVIDTNSRNTLASKHSSSSNT</sequence>
<feature type="region of interest" description="Disordered" evidence="5">
    <location>
        <begin position="132"/>
        <end position="153"/>
    </location>
</feature>
<feature type="disulfide bond" evidence="4">
    <location>
        <begin position="165"/>
        <end position="172"/>
    </location>
</feature>
<evidence type="ECO:0000313" key="9">
    <source>
        <dbReference type="Proteomes" id="UP000887574"/>
    </source>
</evidence>
<dbReference type="InterPro" id="IPR050098">
    <property type="entry name" value="TFPI/VKTCI-like"/>
</dbReference>
<feature type="compositionally biased region" description="Polar residues" evidence="5">
    <location>
        <begin position="474"/>
        <end position="490"/>
    </location>
</feature>
<feature type="signal peptide" evidence="6">
    <location>
        <begin position="1"/>
        <end position="27"/>
    </location>
</feature>
<dbReference type="InterPro" id="IPR020901">
    <property type="entry name" value="Prtase_inh_Kunz-CS"/>
</dbReference>
<dbReference type="Gene3D" id="4.10.410.10">
    <property type="entry name" value="Pancreatic trypsin inhibitor Kunitz domain"/>
    <property type="match status" value="7"/>
</dbReference>
<feature type="domain" description="BPTI/Kunitz inhibitor" evidence="7">
    <location>
        <begin position="586"/>
        <end position="636"/>
    </location>
</feature>
<dbReference type="PROSITE" id="PS50279">
    <property type="entry name" value="BPTI_KUNITZ_2"/>
    <property type="match status" value="6"/>
</dbReference>
<feature type="compositionally biased region" description="Polar residues" evidence="5">
    <location>
        <begin position="421"/>
        <end position="439"/>
    </location>
</feature>
<evidence type="ECO:0000259" key="7">
    <source>
        <dbReference type="PROSITE" id="PS50279"/>
    </source>
</evidence>
<feature type="compositionally biased region" description="Pro residues" evidence="5">
    <location>
        <begin position="1020"/>
        <end position="1031"/>
    </location>
</feature>
<dbReference type="FunFam" id="4.10.410.10:FF:000020">
    <property type="entry name" value="Collagen, type VI, alpha 3"/>
    <property type="match status" value="2"/>
</dbReference>
<feature type="region of interest" description="Disordered" evidence="5">
    <location>
        <begin position="364"/>
        <end position="490"/>
    </location>
</feature>
<dbReference type="PROSITE" id="PS51162">
    <property type="entry name" value="THYROGLOBULIN_1_2"/>
    <property type="match status" value="1"/>
</dbReference>
<keyword evidence="3 4" id="KW-1015">Disulfide bond</keyword>
<dbReference type="InterPro" id="IPR002223">
    <property type="entry name" value="Kunitz_BPTI"/>
</dbReference>
<feature type="region of interest" description="Disordered" evidence="5">
    <location>
        <begin position="777"/>
        <end position="864"/>
    </location>
</feature>
<dbReference type="FunFam" id="4.10.410.10:FF:000035">
    <property type="entry name" value="Protein CBR-MLT-11"/>
    <property type="match status" value="1"/>
</dbReference>
<dbReference type="InterPro" id="IPR000716">
    <property type="entry name" value="Thyroglobulin_1"/>
</dbReference>
<feature type="compositionally biased region" description="Pro residues" evidence="5">
    <location>
        <begin position="998"/>
        <end position="1010"/>
    </location>
</feature>
<dbReference type="GO" id="GO:0004867">
    <property type="term" value="F:serine-type endopeptidase inhibitor activity"/>
    <property type="evidence" value="ECO:0007669"/>
    <property type="project" value="UniProtKB-KW"/>
</dbReference>
<evidence type="ECO:0000256" key="5">
    <source>
        <dbReference type="SAM" id="MobiDB-lite"/>
    </source>
</evidence>
<dbReference type="SUPFAM" id="SSF57362">
    <property type="entry name" value="BPTI-like"/>
    <property type="match status" value="6"/>
</dbReference>
<dbReference type="PRINTS" id="PR00759">
    <property type="entry name" value="BASICPTASE"/>
</dbReference>
<dbReference type="SUPFAM" id="SSF57610">
    <property type="entry name" value="Thyroglobulin type-1 domain"/>
    <property type="match status" value="1"/>
</dbReference>
<feature type="compositionally biased region" description="Pro residues" evidence="5">
    <location>
        <begin position="801"/>
        <end position="824"/>
    </location>
</feature>
<feature type="compositionally biased region" description="Polar residues" evidence="5">
    <location>
        <begin position="1048"/>
        <end position="1066"/>
    </location>
</feature>
<dbReference type="InterPro" id="IPR036857">
    <property type="entry name" value="Thyroglobulin_1_sf"/>
</dbReference>
<evidence type="ECO:0000259" key="8">
    <source>
        <dbReference type="PROSITE" id="PS51162"/>
    </source>
</evidence>
<name>A0A915E6B1_9BILA</name>
<organism evidence="9 10">
    <name type="scientific">Ditylenchus dipsaci</name>
    <dbReference type="NCBI Taxonomy" id="166011"/>
    <lineage>
        <taxon>Eukaryota</taxon>
        <taxon>Metazoa</taxon>
        <taxon>Ecdysozoa</taxon>
        <taxon>Nematoda</taxon>
        <taxon>Chromadorea</taxon>
        <taxon>Rhabditida</taxon>
        <taxon>Tylenchina</taxon>
        <taxon>Tylenchomorpha</taxon>
        <taxon>Sphaerularioidea</taxon>
        <taxon>Anguinidae</taxon>
        <taxon>Anguininae</taxon>
        <taxon>Ditylenchus</taxon>
    </lineage>
</organism>
<protein>
    <submittedName>
        <fullName evidence="10">Papilin</fullName>
    </submittedName>
</protein>
<evidence type="ECO:0000256" key="1">
    <source>
        <dbReference type="ARBA" id="ARBA00022690"/>
    </source>
</evidence>
<feature type="compositionally biased region" description="Low complexity" evidence="5">
    <location>
        <begin position="405"/>
        <end position="419"/>
    </location>
</feature>
<feature type="region of interest" description="Disordered" evidence="5">
    <location>
        <begin position="934"/>
        <end position="1066"/>
    </location>
</feature>
<feature type="domain" description="BPTI/Kunitz inhibitor" evidence="7">
    <location>
        <begin position="672"/>
        <end position="706"/>
    </location>
</feature>
<feature type="domain" description="BPTI/Kunitz inhibitor" evidence="7">
    <location>
        <begin position="875"/>
        <end position="925"/>
    </location>
</feature>
<dbReference type="AlphaFoldDB" id="A0A915E6B1"/>
<dbReference type="WBParaSite" id="jg3027">
    <property type="protein sequence ID" value="jg3027"/>
    <property type="gene ID" value="jg3027"/>
</dbReference>
<dbReference type="CDD" id="cd00109">
    <property type="entry name" value="Kunitz-type"/>
    <property type="match status" value="4"/>
</dbReference>
<reference evidence="10" key="1">
    <citation type="submission" date="2022-11" db="UniProtKB">
        <authorList>
            <consortium name="WormBaseParasite"/>
        </authorList>
    </citation>
    <scope>IDENTIFICATION</scope>
</reference>
<evidence type="ECO:0000256" key="4">
    <source>
        <dbReference type="PROSITE-ProRule" id="PRU00500"/>
    </source>
</evidence>
<feature type="domain" description="BPTI/Kunitz inhibitor" evidence="7">
    <location>
        <begin position="312"/>
        <end position="362"/>
    </location>
</feature>
<accession>A0A915E6B1</accession>
<dbReference type="SMART" id="SM00131">
    <property type="entry name" value="KU"/>
    <property type="match status" value="6"/>
</dbReference>
<evidence type="ECO:0000256" key="6">
    <source>
        <dbReference type="SAM" id="SignalP"/>
    </source>
</evidence>
<feature type="domain" description="BPTI/Kunitz inhibitor" evidence="7">
    <location>
        <begin position="210"/>
        <end position="260"/>
    </location>
</feature>